<reference evidence="1 2" key="1">
    <citation type="submission" date="2021-02" db="EMBL/GenBank/DDBJ databases">
        <title>Whole genome sequencing of Streptomyces actuosus VRA1.</title>
        <authorList>
            <person name="Sen G."/>
            <person name="Sen A."/>
        </authorList>
    </citation>
    <scope>NUCLEOTIDE SEQUENCE [LARGE SCALE GENOMIC DNA]</scope>
    <source>
        <strain evidence="1 2">VRA1</strain>
    </source>
</reference>
<evidence type="ECO:0000313" key="1">
    <source>
        <dbReference type="EMBL" id="MBN0047354.1"/>
    </source>
</evidence>
<dbReference type="Pfam" id="PF06224">
    <property type="entry name" value="AlkZ-like"/>
    <property type="match status" value="1"/>
</dbReference>
<protein>
    <submittedName>
        <fullName evidence="1">AlkZ family DNA glycosylase</fullName>
    </submittedName>
</protein>
<sequence length="409" mass="43834">MGERRRHITDAERRTRLAYRHRLAPAARAGTPEEVADALVALHGTDPATVYLAVGARLAQASATVAETGRALYEDRALVRMHGMRHTVFVLPAPLTAVVHASTGLAVAARERASLLKDMAAAGAPDAAWLAEVEESALAALARRGQATAAELAEDEPRLREQFVYAAGRSYEGVHTVSTRLLRVLGVEGKVVRGRPLGSWTSSRFRWALAPAHAAMDTGAAQAELLRRWLWACGPATEADLRWWTGWRAAEVRRALAAIRAETVTLDGGGTGHVVEGDTGPGGADPGPDTAGGPVAGRGGEPWAALLPGLDPTAMGWRERDWYLAPGPRAALFDRSGNVGPTVWWNGRVVGGWAQRSDGEVVWRLLEPDAVGREAEAAIAAEAERLREWVGATRVTPRFRTPLERELSG</sequence>
<evidence type="ECO:0000313" key="2">
    <source>
        <dbReference type="Proteomes" id="UP000788262"/>
    </source>
</evidence>
<dbReference type="InterPro" id="IPR009351">
    <property type="entry name" value="AlkZ-like"/>
</dbReference>
<dbReference type="EMBL" id="JAFFZS010000024">
    <property type="protein sequence ID" value="MBN0047354.1"/>
    <property type="molecule type" value="Genomic_DNA"/>
</dbReference>
<keyword evidence="2" id="KW-1185">Reference proteome</keyword>
<proteinExistence type="predicted"/>
<dbReference type="PANTHER" id="PTHR38479:SF2">
    <property type="entry name" value="WINGED HELIX DNA-BINDING DOMAIN-CONTAINING PROTEIN"/>
    <property type="match status" value="1"/>
</dbReference>
<accession>A0ABS2VWD6</accession>
<comment type="caution">
    <text evidence="1">The sequence shown here is derived from an EMBL/GenBank/DDBJ whole genome shotgun (WGS) entry which is preliminary data.</text>
</comment>
<name>A0ABS2VWD6_STRAS</name>
<organism evidence="1 2">
    <name type="scientific">Streptomyces actuosus</name>
    <dbReference type="NCBI Taxonomy" id="1885"/>
    <lineage>
        <taxon>Bacteria</taxon>
        <taxon>Bacillati</taxon>
        <taxon>Actinomycetota</taxon>
        <taxon>Actinomycetes</taxon>
        <taxon>Kitasatosporales</taxon>
        <taxon>Streptomycetaceae</taxon>
        <taxon>Streptomyces</taxon>
    </lineage>
</organism>
<dbReference type="PANTHER" id="PTHR38479">
    <property type="entry name" value="LMO0824 PROTEIN"/>
    <property type="match status" value="1"/>
</dbReference>
<dbReference type="Proteomes" id="UP000788262">
    <property type="component" value="Unassembled WGS sequence"/>
</dbReference>
<gene>
    <name evidence="1" type="ORF">JS756_25245</name>
</gene>
<dbReference type="RefSeq" id="WP_205385512.1">
    <property type="nucleotide sequence ID" value="NZ_JAFFZS010000024.1"/>
</dbReference>